<dbReference type="EMBL" id="JAQIPB010000001">
    <property type="protein sequence ID" value="MDA7415172.1"/>
    <property type="molecule type" value="Genomic_DNA"/>
</dbReference>
<protein>
    <recommendedName>
        <fullName evidence="5 13">Malto-oligosyltrehalose trehalohydrolase</fullName>
        <shortName evidence="14">MTHase</shortName>
        <ecNumber evidence="4 13">3.2.1.141</ecNumber>
    </recommendedName>
    <alternativeName>
        <fullName evidence="11 14">4-alpha-D-((1-&gt;4)-alpha-D-glucano)trehalose trehalohydrolase</fullName>
    </alternativeName>
    <alternativeName>
        <fullName evidence="10 14">Maltooligosyl trehalose trehalohydrolase</fullName>
    </alternativeName>
</protein>
<dbReference type="AlphaFoldDB" id="A0AAE3SXI8"/>
<feature type="binding site" evidence="16">
    <location>
        <begin position="267"/>
        <end position="272"/>
    </location>
    <ligand>
        <name>substrate</name>
    </ligand>
</feature>
<dbReference type="SUPFAM" id="SSF51445">
    <property type="entry name" value="(Trans)glycosidases"/>
    <property type="match status" value="1"/>
</dbReference>
<evidence type="ECO:0000256" key="4">
    <source>
        <dbReference type="ARBA" id="ARBA00012268"/>
    </source>
</evidence>
<keyword evidence="9 14" id="KW-0326">Glycosidase</keyword>
<dbReference type="GO" id="GO:0005992">
    <property type="term" value="P:trehalose biosynthetic process"/>
    <property type="evidence" value="ECO:0007669"/>
    <property type="project" value="UniProtKB-UniRule"/>
</dbReference>
<sequence length="625" mass="68088">MHALPASPFGPLPLPGGGFRFQLWAPAAASVQLEWQAAGSAHWQRLPMQAASEGHCFVDVPQASAGDLYRFALPNGLTVPDPASRRNPQDVHGPSELTDPHRFVWTDQRWQGRPWEEAVVYELHVGSFTPQGSFDAARARLPELAALGVTAIELMPVAEFPGARGWGYDGVLPYAPEASYGTPESLKALVDAAHGLGLMVLLDVVYNHFGPEGNYLHAYCPPFFNPAHQTPWGAAINFDGEGSQPVREFFVRNALYWVEEFHFDGLRLDAVHAIRDDSPRHIVADICEALQSGPGRARQVHVVLENDLNQARLLRRDAQGQKPLQATAQWNDDLHHAAHVLLTGERDGYYIDYAQQPLAAFGRAMAQGFIYSGQPSPFRGGERRGEATDELPCTAFVSYLQTHDQIGNRAFGDRIDALADPRLVQTARAALLLSPHVPMLFMGEEWAALTPFQFFCDFGPALAQAVADGRRREFAQFAAFQDAQARAGIPDPNAPATLEASRLDRDECEQPTHAQALALVRRCLALRARHIAPRLPSQPGSGRWHVEGTVLYLQWTLSAGSSTGEKKALRPALLQMVMNLGHAPALAAAPPGRVIHQHGCEAHGATAMALAAGGLCVALQEHAHA</sequence>
<evidence type="ECO:0000313" key="21">
    <source>
        <dbReference type="Proteomes" id="UP001212602"/>
    </source>
</evidence>
<dbReference type="InterPro" id="IPR013783">
    <property type="entry name" value="Ig-like_fold"/>
</dbReference>
<evidence type="ECO:0000256" key="7">
    <source>
        <dbReference type="ARBA" id="ARBA00022801"/>
    </source>
</evidence>
<evidence type="ECO:0000313" key="20">
    <source>
        <dbReference type="EMBL" id="MDA7415172.1"/>
    </source>
</evidence>
<dbReference type="InterPro" id="IPR012768">
    <property type="entry name" value="Trehalose_TreZ"/>
</dbReference>
<evidence type="ECO:0000256" key="1">
    <source>
        <dbReference type="ARBA" id="ARBA00004496"/>
    </source>
</evidence>
<dbReference type="Proteomes" id="UP001212602">
    <property type="component" value="Unassembled WGS sequence"/>
</dbReference>
<organism evidence="20 21">
    <name type="scientific">Xenophilus arseniciresistens</name>
    <dbReference type="NCBI Taxonomy" id="1283306"/>
    <lineage>
        <taxon>Bacteria</taxon>
        <taxon>Pseudomonadati</taxon>
        <taxon>Pseudomonadota</taxon>
        <taxon>Betaproteobacteria</taxon>
        <taxon>Burkholderiales</taxon>
        <taxon>Comamonadaceae</taxon>
        <taxon>Xenophilus</taxon>
    </lineage>
</organism>
<feature type="active site" description="Nucleophile" evidence="15">
    <location>
        <position position="269"/>
    </location>
</feature>
<dbReference type="InterPro" id="IPR006047">
    <property type="entry name" value="GH13_cat_dom"/>
</dbReference>
<evidence type="ECO:0000256" key="17">
    <source>
        <dbReference type="PIRSR" id="PIRSR006337-3"/>
    </source>
</evidence>
<evidence type="ECO:0000256" key="5">
    <source>
        <dbReference type="ARBA" id="ARBA00015938"/>
    </source>
</evidence>
<dbReference type="SMART" id="SM00642">
    <property type="entry name" value="Aamy"/>
    <property type="match status" value="1"/>
</dbReference>
<dbReference type="SUPFAM" id="SSF81296">
    <property type="entry name" value="E set domains"/>
    <property type="match status" value="1"/>
</dbReference>
<evidence type="ECO:0000256" key="15">
    <source>
        <dbReference type="PIRSR" id="PIRSR006337-1"/>
    </source>
</evidence>
<dbReference type="InterPro" id="IPR017853">
    <property type="entry name" value="GH"/>
</dbReference>
<comment type="catalytic activity">
    <reaction evidence="12 14">
        <text>hydrolysis of (1-&gt;4)-alpha-D-glucosidic linkage in 4-alpha-D-[(1-&gt;4)-alpha-D-glucanosyl]n trehalose to yield trehalose and (1-&gt;4)-alpha-D-glucan.</text>
        <dbReference type="EC" id="3.2.1.141"/>
    </reaction>
</comment>
<dbReference type="CDD" id="cd02853">
    <property type="entry name" value="E_set_MTHase_like_N"/>
    <property type="match status" value="1"/>
</dbReference>
<reference evidence="20" key="1">
    <citation type="submission" date="2023-01" db="EMBL/GenBank/DDBJ databases">
        <title>Xenophilus mangrovi sp. nov., isolated from soil of Mangrove nature reserve.</title>
        <authorList>
            <person name="Xu S."/>
            <person name="Liu Z."/>
            <person name="Xu Y."/>
        </authorList>
    </citation>
    <scope>NUCLEOTIDE SEQUENCE</scope>
    <source>
        <strain evidence="20">YW8</strain>
    </source>
</reference>
<dbReference type="InterPro" id="IPR044901">
    <property type="entry name" value="Trehalose_TreZ_E-set_sf"/>
</dbReference>
<dbReference type="EC" id="3.2.1.141" evidence="4 13"/>
<evidence type="ECO:0000256" key="14">
    <source>
        <dbReference type="PIRNR" id="PIRNR006337"/>
    </source>
</evidence>
<dbReference type="PANTHER" id="PTHR43651">
    <property type="entry name" value="1,4-ALPHA-GLUCAN-BRANCHING ENZYME"/>
    <property type="match status" value="1"/>
</dbReference>
<evidence type="ECO:0000256" key="16">
    <source>
        <dbReference type="PIRSR" id="PIRSR006337-2"/>
    </source>
</evidence>
<dbReference type="Gene3D" id="1.10.10.760">
    <property type="entry name" value="E-set domains of sugar-utilizing enzymes"/>
    <property type="match status" value="1"/>
</dbReference>
<feature type="binding site" evidence="16">
    <location>
        <begin position="332"/>
        <end position="336"/>
    </location>
    <ligand>
        <name>substrate</name>
    </ligand>
</feature>
<evidence type="ECO:0000256" key="6">
    <source>
        <dbReference type="ARBA" id="ARBA00022490"/>
    </source>
</evidence>
<keyword evidence="21" id="KW-1185">Reference proteome</keyword>
<accession>A0AAE3SXI8</accession>
<dbReference type="CDD" id="cd11325">
    <property type="entry name" value="AmyAc_GTHase"/>
    <property type="match status" value="1"/>
</dbReference>
<evidence type="ECO:0000256" key="8">
    <source>
        <dbReference type="ARBA" id="ARBA00023277"/>
    </source>
</evidence>
<dbReference type="NCBIfam" id="TIGR02402">
    <property type="entry name" value="trehalose_TreZ"/>
    <property type="match status" value="1"/>
</dbReference>
<evidence type="ECO:0000256" key="12">
    <source>
        <dbReference type="ARBA" id="ARBA00034013"/>
    </source>
</evidence>
<proteinExistence type="inferred from homology"/>
<evidence type="ECO:0000256" key="11">
    <source>
        <dbReference type="ARBA" id="ARBA00033284"/>
    </source>
</evidence>
<evidence type="ECO:0000256" key="2">
    <source>
        <dbReference type="ARBA" id="ARBA00005199"/>
    </source>
</evidence>
<keyword evidence="8" id="KW-0119">Carbohydrate metabolism</keyword>
<gene>
    <name evidence="20" type="primary">treZ</name>
    <name evidence="20" type="ORF">PGB34_02230</name>
</gene>
<dbReference type="Gene3D" id="2.60.40.10">
    <property type="entry name" value="Immunoglobulins"/>
    <property type="match status" value="1"/>
</dbReference>
<evidence type="ECO:0000256" key="10">
    <source>
        <dbReference type="ARBA" id="ARBA00032057"/>
    </source>
</evidence>
<feature type="region of interest" description="Disordered" evidence="18">
    <location>
        <begin position="79"/>
        <end position="99"/>
    </location>
</feature>
<dbReference type="GO" id="GO:0033942">
    <property type="term" value="F:4-alpha-D-(1-&gt;4)-alpha-D-glucanotrehalose trehalohydrolase activity"/>
    <property type="evidence" value="ECO:0007669"/>
    <property type="project" value="UniProtKB-EC"/>
</dbReference>
<keyword evidence="7 14" id="KW-0378">Hydrolase</keyword>
<comment type="similarity">
    <text evidence="3 14">Belongs to the glycosyl hydrolase 13 family.</text>
</comment>
<dbReference type="PIRSF" id="PIRSF006337">
    <property type="entry name" value="Trehalose_TreZ"/>
    <property type="match status" value="1"/>
</dbReference>
<dbReference type="Gene3D" id="3.20.20.80">
    <property type="entry name" value="Glycosidases"/>
    <property type="match status" value="1"/>
</dbReference>
<dbReference type="Pfam" id="PF00128">
    <property type="entry name" value="Alpha-amylase"/>
    <property type="match status" value="1"/>
</dbReference>
<evidence type="ECO:0000256" key="9">
    <source>
        <dbReference type="ARBA" id="ARBA00023295"/>
    </source>
</evidence>
<dbReference type="PANTHER" id="PTHR43651:SF11">
    <property type="entry name" value="MALTO-OLIGOSYLTREHALOSE TREHALOHYDROLASE"/>
    <property type="match status" value="1"/>
</dbReference>
<dbReference type="InterPro" id="IPR014756">
    <property type="entry name" value="Ig_E-set"/>
</dbReference>
<name>A0AAE3SXI8_9BURK</name>
<comment type="caution">
    <text evidence="20">The sequence shown here is derived from an EMBL/GenBank/DDBJ whole genome shotgun (WGS) entry which is preliminary data.</text>
</comment>
<feature type="binding site" evidence="16">
    <location>
        <begin position="403"/>
        <end position="408"/>
    </location>
    <ligand>
        <name>substrate</name>
    </ligand>
</feature>
<dbReference type="GO" id="GO:0005737">
    <property type="term" value="C:cytoplasm"/>
    <property type="evidence" value="ECO:0007669"/>
    <property type="project" value="UniProtKB-SubCell"/>
</dbReference>
<feature type="site" description="Transition state stabilizer" evidence="17">
    <location>
        <position position="404"/>
    </location>
</feature>
<evidence type="ECO:0000256" key="13">
    <source>
        <dbReference type="NCBIfam" id="TIGR02402"/>
    </source>
</evidence>
<comment type="pathway">
    <text evidence="2 14">Glycan biosynthesis; trehalose biosynthesis.</text>
</comment>
<keyword evidence="6" id="KW-0963">Cytoplasm</keyword>
<feature type="domain" description="Glycosyl hydrolase family 13 catalytic" evidence="19">
    <location>
        <begin position="97"/>
        <end position="486"/>
    </location>
</feature>
<evidence type="ECO:0000256" key="18">
    <source>
        <dbReference type="SAM" id="MobiDB-lite"/>
    </source>
</evidence>
<feature type="active site" description="Proton donor" evidence="15">
    <location>
        <position position="305"/>
    </location>
</feature>
<evidence type="ECO:0000256" key="3">
    <source>
        <dbReference type="ARBA" id="ARBA00008061"/>
    </source>
</evidence>
<comment type="subcellular location">
    <subcellularLocation>
        <location evidence="1 15">Cytoplasm</location>
    </subcellularLocation>
</comment>
<dbReference type="RefSeq" id="WP_271426434.1">
    <property type="nucleotide sequence ID" value="NZ_JAQIPB010000001.1"/>
</dbReference>
<evidence type="ECO:0000259" key="19">
    <source>
        <dbReference type="SMART" id="SM00642"/>
    </source>
</evidence>